<evidence type="ECO:0000313" key="8">
    <source>
        <dbReference type="Proteomes" id="UP000183053"/>
    </source>
</evidence>
<dbReference type="Proteomes" id="UP000183053">
    <property type="component" value="Unassembled WGS sequence"/>
</dbReference>
<accession>A0A1H1FG18</accession>
<gene>
    <name evidence="7" type="ORF">SAMN04489765_2692</name>
</gene>
<keyword evidence="3" id="KW-0418">Kinase</keyword>
<name>A0A1H1FG18_9ACTN</name>
<feature type="domain" description="SteA-like C-terminal" evidence="6">
    <location>
        <begin position="338"/>
        <end position="389"/>
    </location>
</feature>
<keyword evidence="1" id="KW-0808">Transferase</keyword>
<sequence length="399" mass="42409">MCGMKLTGLLSRNTSNLPGVTGTARVDKDTTRLLGRIGRGDIVVCDELDLDRTTADLMVEAGVAAVVNASPFISGRYPNLGPEVLAAAGIELVDDAGKEVFTRVKDGAKIRVHEGVVYTGERELAQGEQLTDTDVTSRMLAARSGVVDHLEAFAGNTVEFIRVESPLLIDGVGIPDVEVNLNERHVLVVSDGPDHAEDLKRLKPFIKEYAPVLIGVNRGADALVKAGYRPDLIVGDPEMITTNTLRSGAQVVLPAAPDGHAPGLERIQDLGIGAMTFPATGSAADLALIIADHHGASLIVSVGHSASLEEFFDAGRRESNPSTFLTRLKVGTKLVDGKAVATLYRSRGHGGAIALFILAALVAVIAAVLVSNQGHDLLQWVIDQWNRFALWVQGQFRAL</sequence>
<evidence type="ECO:0000256" key="3">
    <source>
        <dbReference type="ARBA" id="ARBA00022777"/>
    </source>
</evidence>
<keyword evidence="5" id="KW-1133">Transmembrane helix</keyword>
<dbReference type="STRING" id="47312.SAMN04489765_2692"/>
<reference evidence="8" key="1">
    <citation type="submission" date="2016-10" db="EMBL/GenBank/DDBJ databases">
        <authorList>
            <person name="Varghese N."/>
            <person name="Submissions S."/>
        </authorList>
    </citation>
    <scope>NUCLEOTIDE SEQUENCE [LARGE SCALE GENOMIC DNA]</scope>
    <source>
        <strain evidence="8">DSM 44142</strain>
    </source>
</reference>
<dbReference type="InterPro" id="IPR022215">
    <property type="entry name" value="SteA-like_C"/>
</dbReference>
<keyword evidence="8" id="KW-1185">Reference proteome</keyword>
<dbReference type="GO" id="GO:0009229">
    <property type="term" value="P:thiamine diphosphate biosynthetic process"/>
    <property type="evidence" value="ECO:0007669"/>
    <property type="project" value="InterPro"/>
</dbReference>
<dbReference type="InterPro" id="IPR047795">
    <property type="entry name" value="Put_SteA-like"/>
</dbReference>
<protein>
    <submittedName>
        <fullName evidence="7">Uncharacterized membrane-anchored protein</fullName>
    </submittedName>
</protein>
<evidence type="ECO:0000313" key="7">
    <source>
        <dbReference type="EMBL" id="SDQ99764.1"/>
    </source>
</evidence>
<dbReference type="SUPFAM" id="SSF63999">
    <property type="entry name" value="Thiamin pyrophosphokinase, catalytic domain"/>
    <property type="match status" value="1"/>
</dbReference>
<dbReference type="EMBL" id="FNLF01000002">
    <property type="protein sequence ID" value="SDQ99764.1"/>
    <property type="molecule type" value="Genomic_DNA"/>
</dbReference>
<organism evidence="7 8">
    <name type="scientific">Tsukamurella pulmonis</name>
    <dbReference type="NCBI Taxonomy" id="47312"/>
    <lineage>
        <taxon>Bacteria</taxon>
        <taxon>Bacillati</taxon>
        <taxon>Actinomycetota</taxon>
        <taxon>Actinomycetes</taxon>
        <taxon>Mycobacteriales</taxon>
        <taxon>Tsukamurellaceae</taxon>
        <taxon>Tsukamurella</taxon>
    </lineage>
</organism>
<keyword evidence="5" id="KW-0472">Membrane</keyword>
<dbReference type="AlphaFoldDB" id="A0A1H1FG18"/>
<feature type="transmembrane region" description="Helical" evidence="5">
    <location>
        <begin position="352"/>
        <end position="370"/>
    </location>
</feature>
<dbReference type="InterPro" id="IPR036759">
    <property type="entry name" value="TPK_catalytic_sf"/>
</dbReference>
<evidence type="ECO:0000256" key="1">
    <source>
        <dbReference type="ARBA" id="ARBA00022679"/>
    </source>
</evidence>
<dbReference type="GO" id="GO:0005524">
    <property type="term" value="F:ATP binding"/>
    <property type="evidence" value="ECO:0007669"/>
    <property type="project" value="UniProtKB-KW"/>
</dbReference>
<evidence type="ECO:0000256" key="5">
    <source>
        <dbReference type="SAM" id="Phobius"/>
    </source>
</evidence>
<dbReference type="GO" id="GO:0004788">
    <property type="term" value="F:thiamine diphosphokinase activity"/>
    <property type="evidence" value="ECO:0007669"/>
    <property type="project" value="InterPro"/>
</dbReference>
<dbReference type="GO" id="GO:0016301">
    <property type="term" value="F:kinase activity"/>
    <property type="evidence" value="ECO:0007669"/>
    <property type="project" value="UniProtKB-KW"/>
</dbReference>
<keyword evidence="4" id="KW-0067">ATP-binding</keyword>
<evidence type="ECO:0000256" key="4">
    <source>
        <dbReference type="ARBA" id="ARBA00022840"/>
    </source>
</evidence>
<evidence type="ECO:0000256" key="2">
    <source>
        <dbReference type="ARBA" id="ARBA00022741"/>
    </source>
</evidence>
<proteinExistence type="predicted"/>
<dbReference type="Pfam" id="PF12555">
    <property type="entry name" value="SteA-like_C"/>
    <property type="match status" value="1"/>
</dbReference>
<keyword evidence="2" id="KW-0547">Nucleotide-binding</keyword>
<dbReference type="NCBIfam" id="NF040608">
    <property type="entry name" value="division_SteA"/>
    <property type="match status" value="1"/>
</dbReference>
<keyword evidence="5" id="KW-0812">Transmembrane</keyword>
<evidence type="ECO:0000259" key="6">
    <source>
        <dbReference type="Pfam" id="PF12555"/>
    </source>
</evidence>